<evidence type="ECO:0000313" key="2">
    <source>
        <dbReference type="Proteomes" id="UP000240988"/>
    </source>
</evidence>
<proteinExistence type="predicted"/>
<dbReference type="AlphaFoldDB" id="A0A2U3NV00"/>
<dbReference type="Proteomes" id="UP000240988">
    <property type="component" value="Unassembled WGS sequence"/>
</dbReference>
<reference evidence="1 2" key="1">
    <citation type="submission" date="2017-01" db="EMBL/GenBank/DDBJ databases">
        <authorList>
            <consortium name="Urmite Genomes"/>
        </authorList>
    </citation>
    <scope>NUCLEOTIDE SEQUENCE [LARGE SCALE GENOMIC DNA]</scope>
    <source>
        <strain evidence="1 2">AB57</strain>
    </source>
</reference>
<dbReference type="EMBL" id="FUFA01000004">
    <property type="protein sequence ID" value="SPM35285.1"/>
    <property type="molecule type" value="Genomic_DNA"/>
</dbReference>
<evidence type="ECO:0000313" key="1">
    <source>
        <dbReference type="EMBL" id="SPM35285.1"/>
    </source>
</evidence>
<gene>
    <name evidence="1" type="ORF">MRAB57_3108</name>
</gene>
<organism evidence="1 2">
    <name type="scientific">Mycobacterium rhizamassiliense</name>
    <dbReference type="NCBI Taxonomy" id="1841860"/>
    <lineage>
        <taxon>Bacteria</taxon>
        <taxon>Bacillati</taxon>
        <taxon>Actinomycetota</taxon>
        <taxon>Actinomycetes</taxon>
        <taxon>Mycobacteriales</taxon>
        <taxon>Mycobacteriaceae</taxon>
        <taxon>Mycobacterium</taxon>
    </lineage>
</organism>
<name>A0A2U3NV00_9MYCO</name>
<protein>
    <submittedName>
        <fullName evidence="1">Mycobacterium rhizamassiliense ORFan</fullName>
    </submittedName>
</protein>
<sequence length="48" mass="5461">MTQQMQHRVATRIVLGRNMISLATGYYARGSANERTDMYRAARNTLAD</sequence>
<accession>A0A2U3NV00</accession>
<keyword evidence="2" id="KW-1185">Reference proteome</keyword>